<dbReference type="EMBL" id="JBBHJY010000008">
    <property type="protein sequence ID" value="MEJ6011297.1"/>
    <property type="molecule type" value="Genomic_DNA"/>
</dbReference>
<keyword evidence="4" id="KW-1185">Reference proteome</keyword>
<accession>A0ABU8SBE9</accession>
<reference evidence="3 4" key="1">
    <citation type="submission" date="2024-03" db="EMBL/GenBank/DDBJ databases">
        <authorList>
            <person name="Jo J.-H."/>
        </authorList>
    </citation>
    <scope>NUCLEOTIDE SEQUENCE [LARGE SCALE GENOMIC DNA]</scope>
    <source>
        <strain evidence="3 4">AS3R-12</strain>
    </source>
</reference>
<dbReference type="RefSeq" id="WP_339968383.1">
    <property type="nucleotide sequence ID" value="NZ_JBBHJY010000008.1"/>
</dbReference>
<feature type="domain" description="Metallo-beta-lactamase" evidence="2">
    <location>
        <begin position="20"/>
        <end position="209"/>
    </location>
</feature>
<keyword evidence="1" id="KW-0479">Metal-binding</keyword>
<dbReference type="PANTHER" id="PTHR43084:SF1">
    <property type="entry name" value="PERSULFIDE DIOXYGENASE ETHE1, MITOCHONDRIAL"/>
    <property type="match status" value="1"/>
</dbReference>
<dbReference type="CDD" id="cd07724">
    <property type="entry name" value="POD-like_MBL-fold"/>
    <property type="match status" value="1"/>
</dbReference>
<dbReference type="Pfam" id="PF00753">
    <property type="entry name" value="Lactamase_B"/>
    <property type="match status" value="1"/>
</dbReference>
<evidence type="ECO:0000259" key="2">
    <source>
        <dbReference type="SMART" id="SM00849"/>
    </source>
</evidence>
<evidence type="ECO:0000313" key="4">
    <source>
        <dbReference type="Proteomes" id="UP001379235"/>
    </source>
</evidence>
<proteinExistence type="predicted"/>
<dbReference type="Proteomes" id="UP001379235">
    <property type="component" value="Unassembled WGS sequence"/>
</dbReference>
<dbReference type="PANTHER" id="PTHR43084">
    <property type="entry name" value="PERSULFIDE DIOXYGENASE ETHE1"/>
    <property type="match status" value="1"/>
</dbReference>
<evidence type="ECO:0000256" key="1">
    <source>
        <dbReference type="ARBA" id="ARBA00022723"/>
    </source>
</evidence>
<dbReference type="SUPFAM" id="SSF56281">
    <property type="entry name" value="Metallo-hydrolase/oxidoreductase"/>
    <property type="match status" value="1"/>
</dbReference>
<dbReference type="InterPro" id="IPR044528">
    <property type="entry name" value="POD-like_MBL-fold"/>
</dbReference>
<dbReference type="SMART" id="SM00849">
    <property type="entry name" value="Lactamase_B"/>
    <property type="match status" value="1"/>
</dbReference>
<name>A0ABU8SBE9_9SPHN</name>
<dbReference type="InterPro" id="IPR051682">
    <property type="entry name" value="Mito_Persulfide_Diox"/>
</dbReference>
<dbReference type="InterPro" id="IPR036866">
    <property type="entry name" value="RibonucZ/Hydroxyglut_hydro"/>
</dbReference>
<evidence type="ECO:0000313" key="3">
    <source>
        <dbReference type="EMBL" id="MEJ6011297.1"/>
    </source>
</evidence>
<comment type="caution">
    <text evidence="3">The sequence shown here is derived from an EMBL/GenBank/DDBJ whole genome shotgun (WGS) entry which is preliminary data.</text>
</comment>
<sequence length="292" mass="31263">MSAATANAPHVEGFFDPATFTATYVVHDPATRRAAIIDPVLDYSPRNARTSTKSADALLAYVAREGLTLDWLLETHAHADHLSAAHYLREQTGAPIVIGRHITAVQKAFAPLFGADDVTPDGSQFDRLIDEGEELPLGTLAIRVMHTPGHTPACVTYLIGDAAFVGDTLFMPDYGTARSDFPGGSAHALYASIRKILALPAETRMFVGHDYLPAGRSDYAFETSVAEQNADNVHIHAGVSEADFVAQREARNALLEAPALILPSLQVNIRAGAMPPAEANGKTYLKLPVNAL</sequence>
<dbReference type="Gene3D" id="3.60.15.10">
    <property type="entry name" value="Ribonuclease Z/Hydroxyacylglutathione hydrolase-like"/>
    <property type="match status" value="1"/>
</dbReference>
<organism evidence="3 4">
    <name type="scientific">Novosphingobium aquae</name>
    <dbReference type="NCBI Taxonomy" id="3133435"/>
    <lineage>
        <taxon>Bacteria</taxon>
        <taxon>Pseudomonadati</taxon>
        <taxon>Pseudomonadota</taxon>
        <taxon>Alphaproteobacteria</taxon>
        <taxon>Sphingomonadales</taxon>
        <taxon>Sphingomonadaceae</taxon>
        <taxon>Novosphingobium</taxon>
    </lineage>
</organism>
<gene>
    <name evidence="3" type="ORF">WG900_15350</name>
</gene>
<dbReference type="InterPro" id="IPR001279">
    <property type="entry name" value="Metallo-B-lactamas"/>
</dbReference>
<protein>
    <submittedName>
        <fullName evidence="3">MBL fold metallo-hydrolase</fullName>
    </submittedName>
</protein>